<sequence length="166" mass="19830">MTQFIIFEVEDEVFDQIQETAKDNEAFCIREERQGYRMVHVIDRRDWQEIKAAIDRMTGRLIYQTADLLIDISQRTIFKDGKQLVGGEEIFYVLDIFLHHPQRVLNRETLITMIEARSKNEIYDNTLSVSIYRLRRLLGTYNGKPYIRTVPKSGYMWIYEVKKSRI</sequence>
<accession>A0A7W8CYR3</accession>
<evidence type="ECO:0000259" key="3">
    <source>
        <dbReference type="PROSITE" id="PS51755"/>
    </source>
</evidence>
<dbReference type="Gene3D" id="1.10.10.10">
    <property type="entry name" value="Winged helix-like DNA-binding domain superfamily/Winged helix DNA-binding domain"/>
    <property type="match status" value="1"/>
</dbReference>
<feature type="DNA-binding region" description="OmpR/PhoB-type" evidence="2">
    <location>
        <begin position="60"/>
        <end position="159"/>
    </location>
</feature>
<dbReference type="SMART" id="SM00862">
    <property type="entry name" value="Trans_reg_C"/>
    <property type="match status" value="1"/>
</dbReference>
<keyword evidence="1 2" id="KW-0238">DNA-binding</keyword>
<dbReference type="CDD" id="cd00383">
    <property type="entry name" value="trans_reg_C"/>
    <property type="match status" value="1"/>
</dbReference>
<evidence type="ECO:0000256" key="1">
    <source>
        <dbReference type="ARBA" id="ARBA00023125"/>
    </source>
</evidence>
<dbReference type="Proteomes" id="UP000539953">
    <property type="component" value="Unassembled WGS sequence"/>
</dbReference>
<evidence type="ECO:0000313" key="5">
    <source>
        <dbReference type="Proteomes" id="UP000539953"/>
    </source>
</evidence>
<keyword evidence="5" id="KW-1185">Reference proteome</keyword>
<dbReference type="InterPro" id="IPR016032">
    <property type="entry name" value="Sig_transdc_resp-reg_C-effctor"/>
</dbReference>
<protein>
    <submittedName>
        <fullName evidence="4">DNA-binding winged helix-turn-helix (WHTH) protein</fullName>
    </submittedName>
</protein>
<evidence type="ECO:0000256" key="2">
    <source>
        <dbReference type="PROSITE-ProRule" id="PRU01091"/>
    </source>
</evidence>
<dbReference type="InterPro" id="IPR036388">
    <property type="entry name" value="WH-like_DNA-bd_sf"/>
</dbReference>
<dbReference type="EMBL" id="JACHHK010000001">
    <property type="protein sequence ID" value="MBB5182420.1"/>
    <property type="molecule type" value="Genomic_DNA"/>
</dbReference>
<dbReference type="AlphaFoldDB" id="A0A7W8CYR3"/>
<evidence type="ECO:0000313" key="4">
    <source>
        <dbReference type="EMBL" id="MBB5182420.1"/>
    </source>
</evidence>
<proteinExistence type="predicted"/>
<dbReference type="RefSeq" id="WP_183327069.1">
    <property type="nucleotide sequence ID" value="NZ_JACHHK010000001.1"/>
</dbReference>
<dbReference type="PROSITE" id="PS51755">
    <property type="entry name" value="OMPR_PHOB"/>
    <property type="match status" value="1"/>
</dbReference>
<dbReference type="GO" id="GO:0000160">
    <property type="term" value="P:phosphorelay signal transduction system"/>
    <property type="evidence" value="ECO:0007669"/>
    <property type="project" value="InterPro"/>
</dbReference>
<dbReference type="InterPro" id="IPR001867">
    <property type="entry name" value="OmpR/PhoB-type_DNA-bd"/>
</dbReference>
<reference evidence="4 5" key="1">
    <citation type="submission" date="2020-08" db="EMBL/GenBank/DDBJ databases">
        <title>Genomic Encyclopedia of Type Strains, Phase IV (KMG-IV): sequencing the most valuable type-strain genomes for metagenomic binning, comparative biology and taxonomic classification.</title>
        <authorList>
            <person name="Goeker M."/>
        </authorList>
    </citation>
    <scope>NUCLEOTIDE SEQUENCE [LARGE SCALE GENOMIC DNA]</scope>
    <source>
        <strain evidence="4 5">DSM 25799</strain>
    </source>
</reference>
<name>A0A7W8CYR3_9FIRM</name>
<gene>
    <name evidence="4" type="ORF">HNQ47_000423</name>
</gene>
<dbReference type="SUPFAM" id="SSF46894">
    <property type="entry name" value="C-terminal effector domain of the bipartite response regulators"/>
    <property type="match status" value="1"/>
</dbReference>
<organism evidence="4 5">
    <name type="scientific">Catenisphaera adipataccumulans</name>
    <dbReference type="NCBI Taxonomy" id="700500"/>
    <lineage>
        <taxon>Bacteria</taxon>
        <taxon>Bacillati</taxon>
        <taxon>Bacillota</taxon>
        <taxon>Erysipelotrichia</taxon>
        <taxon>Erysipelotrichales</taxon>
        <taxon>Erysipelotrichaceae</taxon>
        <taxon>Catenisphaera</taxon>
    </lineage>
</organism>
<dbReference type="GO" id="GO:0003677">
    <property type="term" value="F:DNA binding"/>
    <property type="evidence" value="ECO:0007669"/>
    <property type="project" value="UniProtKB-UniRule"/>
</dbReference>
<dbReference type="GO" id="GO:0006355">
    <property type="term" value="P:regulation of DNA-templated transcription"/>
    <property type="evidence" value="ECO:0007669"/>
    <property type="project" value="InterPro"/>
</dbReference>
<feature type="domain" description="OmpR/PhoB-type" evidence="3">
    <location>
        <begin position="60"/>
        <end position="159"/>
    </location>
</feature>
<dbReference type="Pfam" id="PF00486">
    <property type="entry name" value="Trans_reg_C"/>
    <property type="match status" value="1"/>
</dbReference>
<comment type="caution">
    <text evidence="4">The sequence shown here is derived from an EMBL/GenBank/DDBJ whole genome shotgun (WGS) entry which is preliminary data.</text>
</comment>